<evidence type="ECO:0000313" key="3">
    <source>
        <dbReference type="Proteomes" id="UP000325440"/>
    </source>
</evidence>
<dbReference type="InterPro" id="IPR012337">
    <property type="entry name" value="RNaseH-like_sf"/>
</dbReference>
<dbReference type="OrthoDB" id="6618089at2759"/>
<dbReference type="Proteomes" id="UP000325440">
    <property type="component" value="Unassembled WGS sequence"/>
</dbReference>
<dbReference type="GO" id="GO:0003676">
    <property type="term" value="F:nucleic acid binding"/>
    <property type="evidence" value="ECO:0007669"/>
    <property type="project" value="InterPro"/>
</dbReference>
<keyword evidence="3" id="KW-1185">Reference proteome</keyword>
<dbReference type="GO" id="GO:0015074">
    <property type="term" value="P:DNA integration"/>
    <property type="evidence" value="ECO:0007669"/>
    <property type="project" value="InterPro"/>
</dbReference>
<reference evidence="2 3" key="1">
    <citation type="submission" date="2019-08" db="EMBL/GenBank/DDBJ databases">
        <authorList>
            <person name="Alioto T."/>
            <person name="Alioto T."/>
            <person name="Gomez Garrido J."/>
        </authorList>
    </citation>
    <scope>NUCLEOTIDE SEQUENCE [LARGE SCALE GENOMIC DNA]</scope>
</reference>
<dbReference type="EMBL" id="CABPRJ010001537">
    <property type="protein sequence ID" value="VVC38986.1"/>
    <property type="molecule type" value="Genomic_DNA"/>
</dbReference>
<dbReference type="InterPro" id="IPR001584">
    <property type="entry name" value="Integrase_cat-core"/>
</dbReference>
<dbReference type="AlphaFoldDB" id="A0A5E4NBN4"/>
<dbReference type="InterPro" id="IPR036397">
    <property type="entry name" value="RNaseH_sf"/>
</dbReference>
<dbReference type="Pfam" id="PF00665">
    <property type="entry name" value="rve"/>
    <property type="match status" value="1"/>
</dbReference>
<dbReference type="Gene3D" id="3.30.420.10">
    <property type="entry name" value="Ribonuclease H-like superfamily/Ribonuclease H"/>
    <property type="match status" value="1"/>
</dbReference>
<organism evidence="2 3">
    <name type="scientific">Cinara cedri</name>
    <dbReference type="NCBI Taxonomy" id="506608"/>
    <lineage>
        <taxon>Eukaryota</taxon>
        <taxon>Metazoa</taxon>
        <taxon>Ecdysozoa</taxon>
        <taxon>Arthropoda</taxon>
        <taxon>Hexapoda</taxon>
        <taxon>Insecta</taxon>
        <taxon>Pterygota</taxon>
        <taxon>Neoptera</taxon>
        <taxon>Paraneoptera</taxon>
        <taxon>Hemiptera</taxon>
        <taxon>Sternorrhyncha</taxon>
        <taxon>Aphidomorpha</taxon>
        <taxon>Aphidoidea</taxon>
        <taxon>Aphididae</taxon>
        <taxon>Lachninae</taxon>
        <taxon>Cinara</taxon>
    </lineage>
</organism>
<dbReference type="InterPro" id="IPR050951">
    <property type="entry name" value="Retrovirus_Pol_polyprotein"/>
</dbReference>
<dbReference type="PROSITE" id="PS50994">
    <property type="entry name" value="INTEGRASE"/>
    <property type="match status" value="1"/>
</dbReference>
<sequence>MDRLVFDYLGPLISSNKKKYVLVAACSSTKYIFTKAVESGAAESTIKFLIQIVSQWGSFRQFSSDRGTHFRNKLVEVLQKLGIKQVLSTAYSPETQSFVERVNGILCNSLKNYLNDENQYRWSYFLPYVTLAYNSTTQTSTNQSPFFLMHGFGPYFPIDSKLIPEGTPYDLQKSLKELNDIKNKIPQIVERAKSKQKIYYNKS</sequence>
<feature type="domain" description="Integrase catalytic" evidence="1">
    <location>
        <begin position="1"/>
        <end position="165"/>
    </location>
</feature>
<name>A0A5E4NBN4_9HEMI</name>
<evidence type="ECO:0000313" key="2">
    <source>
        <dbReference type="EMBL" id="VVC38986.1"/>
    </source>
</evidence>
<dbReference type="PANTHER" id="PTHR37984">
    <property type="entry name" value="PROTEIN CBG26694"/>
    <property type="match status" value="1"/>
</dbReference>
<evidence type="ECO:0000259" key="1">
    <source>
        <dbReference type="PROSITE" id="PS50994"/>
    </source>
</evidence>
<protein>
    <submittedName>
        <fullName evidence="2">Integrase, catalytic core,Ribonuclease H-like domain</fullName>
    </submittedName>
</protein>
<gene>
    <name evidence="2" type="ORF">CINCED_3A004417</name>
</gene>
<dbReference type="SUPFAM" id="SSF53098">
    <property type="entry name" value="Ribonuclease H-like"/>
    <property type="match status" value="1"/>
</dbReference>
<accession>A0A5E4NBN4</accession>
<dbReference type="PANTHER" id="PTHR37984:SF5">
    <property type="entry name" value="PROTEIN NYNRIN-LIKE"/>
    <property type="match status" value="1"/>
</dbReference>
<proteinExistence type="predicted"/>